<feature type="compositionally biased region" description="Basic and acidic residues" evidence="1">
    <location>
        <begin position="1"/>
        <end position="16"/>
    </location>
</feature>
<protein>
    <submittedName>
        <fullName evidence="2">Uncharacterized protein</fullName>
    </submittedName>
</protein>
<dbReference type="RefSeq" id="WP_179641903.1">
    <property type="nucleotide sequence ID" value="NZ_BAAAYY010000002.1"/>
</dbReference>
<feature type="compositionally biased region" description="Acidic residues" evidence="1">
    <location>
        <begin position="51"/>
        <end position="60"/>
    </location>
</feature>
<evidence type="ECO:0000313" key="3">
    <source>
        <dbReference type="Proteomes" id="UP000589036"/>
    </source>
</evidence>
<gene>
    <name evidence="2" type="ORF">HDA32_000854</name>
</gene>
<feature type="region of interest" description="Disordered" evidence="1">
    <location>
        <begin position="1"/>
        <end position="75"/>
    </location>
</feature>
<sequence length="75" mass="8370">MPSDPKRPQTRQRDDAIAESPVESPEADAAEQRATLGDDNDDWLNNTTFSADDEVTEADAVEQSREVGNDEDDYR</sequence>
<dbReference type="AlphaFoldDB" id="A0A852TUD9"/>
<proteinExistence type="predicted"/>
<evidence type="ECO:0000313" key="2">
    <source>
        <dbReference type="EMBL" id="NYE45734.1"/>
    </source>
</evidence>
<comment type="caution">
    <text evidence="2">The sequence shown here is derived from an EMBL/GenBank/DDBJ whole genome shotgun (WGS) entry which is preliminary data.</text>
</comment>
<accession>A0A852TUD9</accession>
<evidence type="ECO:0000256" key="1">
    <source>
        <dbReference type="SAM" id="MobiDB-lite"/>
    </source>
</evidence>
<dbReference type="EMBL" id="JACCCC010000001">
    <property type="protein sequence ID" value="NYE45734.1"/>
    <property type="molecule type" value="Genomic_DNA"/>
</dbReference>
<dbReference type="Proteomes" id="UP000589036">
    <property type="component" value="Unassembled WGS sequence"/>
</dbReference>
<organism evidence="2 3">
    <name type="scientific">Spinactinospora alkalitolerans</name>
    <dbReference type="NCBI Taxonomy" id="687207"/>
    <lineage>
        <taxon>Bacteria</taxon>
        <taxon>Bacillati</taxon>
        <taxon>Actinomycetota</taxon>
        <taxon>Actinomycetes</taxon>
        <taxon>Streptosporangiales</taxon>
        <taxon>Nocardiopsidaceae</taxon>
        <taxon>Spinactinospora</taxon>
    </lineage>
</organism>
<name>A0A852TUD9_9ACTN</name>
<reference evidence="2 3" key="1">
    <citation type="submission" date="2020-07" db="EMBL/GenBank/DDBJ databases">
        <title>Sequencing the genomes of 1000 actinobacteria strains.</title>
        <authorList>
            <person name="Klenk H.-P."/>
        </authorList>
    </citation>
    <scope>NUCLEOTIDE SEQUENCE [LARGE SCALE GENOMIC DNA]</scope>
    <source>
        <strain evidence="2 3">CXB654</strain>
    </source>
</reference>
<keyword evidence="3" id="KW-1185">Reference proteome</keyword>